<evidence type="ECO:0000256" key="6">
    <source>
        <dbReference type="ARBA" id="ARBA00023015"/>
    </source>
</evidence>
<comment type="subcellular location">
    <subcellularLocation>
        <location evidence="1">Nucleus</location>
    </subcellularLocation>
</comment>
<dbReference type="InterPro" id="IPR025525">
    <property type="entry name" value="hAT-like_transposase_RNase-H"/>
</dbReference>
<keyword evidence="3" id="KW-0479">Metal-binding</keyword>
<keyword evidence="5" id="KW-0862">Zinc</keyword>
<evidence type="ECO:0000313" key="13">
    <source>
        <dbReference type="EMBL" id="WOH09873.1"/>
    </source>
</evidence>
<evidence type="ECO:0000313" key="14">
    <source>
        <dbReference type="Proteomes" id="UP000077755"/>
    </source>
</evidence>
<keyword evidence="4 10" id="KW-0863">Zinc-finger</keyword>
<dbReference type="KEGG" id="dcr:108194944"/>
<dbReference type="PROSITE" id="PS50808">
    <property type="entry name" value="ZF_BED"/>
    <property type="match status" value="1"/>
</dbReference>
<dbReference type="Pfam" id="PF05699">
    <property type="entry name" value="Dimer_Tnp_hAT"/>
    <property type="match status" value="1"/>
</dbReference>
<proteinExistence type="predicted"/>
<reference evidence="13" key="2">
    <citation type="submission" date="2022-03" db="EMBL/GenBank/DDBJ databases">
        <title>Draft title - Genomic analysis of global carrot germplasm unveils the trajectory of domestication and the origin of high carotenoid orange carrot.</title>
        <authorList>
            <person name="Iorizzo M."/>
            <person name="Ellison S."/>
            <person name="Senalik D."/>
            <person name="Macko-Podgorni A."/>
            <person name="Grzebelus D."/>
            <person name="Bostan H."/>
            <person name="Rolling W."/>
            <person name="Curaba J."/>
            <person name="Simon P."/>
        </authorList>
    </citation>
    <scope>NUCLEOTIDE SEQUENCE</scope>
    <source>
        <tissue evidence="13">Leaf</tissue>
    </source>
</reference>
<dbReference type="GO" id="GO:0009791">
    <property type="term" value="P:post-embryonic development"/>
    <property type="evidence" value="ECO:0007669"/>
    <property type="project" value="UniProtKB-ARBA"/>
</dbReference>
<dbReference type="PANTHER" id="PTHR46481:SF10">
    <property type="entry name" value="ZINC FINGER BED DOMAIN-CONTAINING PROTEIN 39"/>
    <property type="match status" value="1"/>
</dbReference>
<evidence type="ECO:0000256" key="2">
    <source>
        <dbReference type="ARBA" id="ARBA00011738"/>
    </source>
</evidence>
<dbReference type="GO" id="GO:0046983">
    <property type="term" value="F:protein dimerization activity"/>
    <property type="evidence" value="ECO:0007669"/>
    <property type="project" value="InterPro"/>
</dbReference>
<keyword evidence="14" id="KW-1185">Reference proteome</keyword>
<dbReference type="PANTHER" id="PTHR46481">
    <property type="entry name" value="ZINC FINGER BED DOMAIN-CONTAINING PROTEIN 4"/>
    <property type="match status" value="1"/>
</dbReference>
<feature type="compositionally biased region" description="Basic and acidic residues" evidence="11">
    <location>
        <begin position="90"/>
        <end position="104"/>
    </location>
</feature>
<evidence type="ECO:0000256" key="10">
    <source>
        <dbReference type="PROSITE-ProRule" id="PRU00027"/>
    </source>
</evidence>
<dbReference type="EMBL" id="CP093349">
    <property type="protein sequence ID" value="WOH09873.1"/>
    <property type="molecule type" value="Genomic_DNA"/>
</dbReference>
<evidence type="ECO:0000256" key="9">
    <source>
        <dbReference type="ARBA" id="ARBA00023242"/>
    </source>
</evidence>
<evidence type="ECO:0000256" key="1">
    <source>
        <dbReference type="ARBA" id="ARBA00004123"/>
    </source>
</evidence>
<keyword evidence="9" id="KW-0539">Nucleus</keyword>
<evidence type="ECO:0000256" key="11">
    <source>
        <dbReference type="SAM" id="MobiDB-lite"/>
    </source>
</evidence>
<dbReference type="SMART" id="SM00614">
    <property type="entry name" value="ZnF_BED"/>
    <property type="match status" value="1"/>
</dbReference>
<comment type="subunit">
    <text evidence="2">Homodimer.</text>
</comment>
<evidence type="ECO:0000259" key="12">
    <source>
        <dbReference type="PROSITE" id="PS50808"/>
    </source>
</evidence>
<keyword evidence="8" id="KW-0804">Transcription</keyword>
<dbReference type="InterPro" id="IPR003656">
    <property type="entry name" value="Znf_BED"/>
</dbReference>
<gene>
    <name evidence="13" type="ORF">DCAR_0729333</name>
</gene>
<evidence type="ECO:0000256" key="5">
    <source>
        <dbReference type="ARBA" id="ARBA00022833"/>
    </source>
</evidence>
<dbReference type="InterPro" id="IPR008906">
    <property type="entry name" value="HATC_C_dom"/>
</dbReference>
<evidence type="ECO:0000256" key="4">
    <source>
        <dbReference type="ARBA" id="ARBA00022771"/>
    </source>
</evidence>
<dbReference type="InterPro" id="IPR036236">
    <property type="entry name" value="Znf_C2H2_sf"/>
</dbReference>
<dbReference type="GO" id="GO:0003677">
    <property type="term" value="F:DNA binding"/>
    <property type="evidence" value="ECO:0007669"/>
    <property type="project" value="UniProtKB-KW"/>
</dbReference>
<dbReference type="GO" id="GO:0005634">
    <property type="term" value="C:nucleus"/>
    <property type="evidence" value="ECO:0007669"/>
    <property type="project" value="UniProtKB-SubCell"/>
</dbReference>
<dbReference type="Pfam" id="PF02892">
    <property type="entry name" value="zf-BED"/>
    <property type="match status" value="1"/>
</dbReference>
<protein>
    <recommendedName>
        <fullName evidence="12">BED-type domain-containing protein</fullName>
    </recommendedName>
</protein>
<feature type="domain" description="BED-type" evidence="12">
    <location>
        <begin position="16"/>
        <end position="76"/>
    </location>
</feature>
<dbReference type="SUPFAM" id="SSF53098">
    <property type="entry name" value="Ribonuclease H-like"/>
    <property type="match status" value="1"/>
</dbReference>
<sequence length="647" mass="73532">METANENNEQPNSIKRKKSIVWDYFTVQEISTDCKKAFCNQCKKSFAYVTDSKLAGTSHLKRHIKDGICPVERQKNQGMTQVNSSTPLKTDGEKRTTLPRKRDTSMPVSAPVHEIARMIMLHEYPLDMVEHTGFNEFLQAMQPQVNMLNTDSIQEECLSIYASEKQRISDLLNGSLGRVNLTLDLWASQRSLGYVLLTGYFIDSDWKLQRRILNVVMLPFPDSESAFNHAVVACINDWDLDDKLFSLTCDQSFAAEAVRRNLRGLLSIKNPLVLGGQLLLGNCYARVISHLALDALSSMVKTIKKVRNSVKYVKTAKGCEAKFIELKQKLQNPSTKSLIIDDRTKWDTTYHMLVAVSELKEVFSCLDTSDLDYKQTLSTEEWEQLEILCSYLKLFFNASNILTSPACPTSDIFFHEVWKIHLELTHAAVSVDTFVSNLAKPLQERFSEYWNGCNLILAVAVTLDPRSKLELVKYSFSKIYGKDAGTWVKTVIEGIHELFLEYIALSLPAPTFVVEDCNNIESEMTQEDALVPAGEDGMSDFDVYISEIMSSQHMKSELDLYLEEPLLPRTEEGFDILAWWRENMQKYPTLSKMAADILSIPVYTVAPESVFDTETKKMNSYQSSQRPSMVQALICAKDWLKYGPLKV</sequence>
<dbReference type="InterPro" id="IPR012337">
    <property type="entry name" value="RNaseH-like_sf"/>
</dbReference>
<name>A0AAF0XKS2_DAUCS</name>
<keyword evidence="7" id="KW-0238">DNA-binding</keyword>
<reference evidence="13" key="1">
    <citation type="journal article" date="2016" name="Nat. Genet.">
        <title>A high-quality carrot genome assembly provides new insights into carotenoid accumulation and asterid genome evolution.</title>
        <authorList>
            <person name="Iorizzo M."/>
            <person name="Ellison S."/>
            <person name="Senalik D."/>
            <person name="Zeng P."/>
            <person name="Satapoomin P."/>
            <person name="Huang J."/>
            <person name="Bowman M."/>
            <person name="Iovene M."/>
            <person name="Sanseverino W."/>
            <person name="Cavagnaro P."/>
            <person name="Yildiz M."/>
            <person name="Macko-Podgorni A."/>
            <person name="Moranska E."/>
            <person name="Grzebelus E."/>
            <person name="Grzebelus D."/>
            <person name="Ashrafi H."/>
            <person name="Zheng Z."/>
            <person name="Cheng S."/>
            <person name="Spooner D."/>
            <person name="Van Deynze A."/>
            <person name="Simon P."/>
        </authorList>
    </citation>
    <scope>NUCLEOTIDE SEQUENCE</scope>
    <source>
        <tissue evidence="13">Leaf</tissue>
    </source>
</reference>
<accession>A0AAF0XKS2</accession>
<dbReference type="SUPFAM" id="SSF57667">
    <property type="entry name" value="beta-beta-alpha zinc fingers"/>
    <property type="match status" value="1"/>
</dbReference>
<evidence type="ECO:0000256" key="7">
    <source>
        <dbReference type="ARBA" id="ARBA00023125"/>
    </source>
</evidence>
<feature type="compositionally biased region" description="Polar residues" evidence="11">
    <location>
        <begin position="76"/>
        <end position="88"/>
    </location>
</feature>
<evidence type="ECO:0000256" key="8">
    <source>
        <dbReference type="ARBA" id="ARBA00023163"/>
    </source>
</evidence>
<dbReference type="AlphaFoldDB" id="A0AAF0XKS2"/>
<dbReference type="InterPro" id="IPR052035">
    <property type="entry name" value="ZnF_BED_domain_contain"/>
</dbReference>
<evidence type="ECO:0000256" key="3">
    <source>
        <dbReference type="ARBA" id="ARBA00022723"/>
    </source>
</evidence>
<organism evidence="13 14">
    <name type="scientific">Daucus carota subsp. sativus</name>
    <name type="common">Carrot</name>
    <dbReference type="NCBI Taxonomy" id="79200"/>
    <lineage>
        <taxon>Eukaryota</taxon>
        <taxon>Viridiplantae</taxon>
        <taxon>Streptophyta</taxon>
        <taxon>Embryophyta</taxon>
        <taxon>Tracheophyta</taxon>
        <taxon>Spermatophyta</taxon>
        <taxon>Magnoliopsida</taxon>
        <taxon>eudicotyledons</taxon>
        <taxon>Gunneridae</taxon>
        <taxon>Pentapetalae</taxon>
        <taxon>asterids</taxon>
        <taxon>campanulids</taxon>
        <taxon>Apiales</taxon>
        <taxon>Apiaceae</taxon>
        <taxon>Apioideae</taxon>
        <taxon>Scandiceae</taxon>
        <taxon>Daucinae</taxon>
        <taxon>Daucus</taxon>
        <taxon>Daucus sect. Daucus</taxon>
    </lineage>
</organism>
<dbReference type="Pfam" id="PF14372">
    <property type="entry name" value="hAT-like_RNase-H"/>
    <property type="match status" value="1"/>
</dbReference>
<feature type="region of interest" description="Disordered" evidence="11">
    <location>
        <begin position="76"/>
        <end position="107"/>
    </location>
</feature>
<keyword evidence="6" id="KW-0805">Transcription regulation</keyword>
<dbReference type="GO" id="GO:0008270">
    <property type="term" value="F:zinc ion binding"/>
    <property type="evidence" value="ECO:0007669"/>
    <property type="project" value="UniProtKB-KW"/>
</dbReference>
<dbReference type="Proteomes" id="UP000077755">
    <property type="component" value="Chromosome 7"/>
</dbReference>